<evidence type="ECO:0000256" key="1">
    <source>
        <dbReference type="SAM" id="Phobius"/>
    </source>
</evidence>
<protein>
    <submittedName>
        <fullName evidence="2">Unannotated protein</fullName>
    </submittedName>
</protein>
<evidence type="ECO:0000313" key="2">
    <source>
        <dbReference type="EMBL" id="CAB4815392.1"/>
    </source>
</evidence>
<keyword evidence="1" id="KW-0812">Transmembrane</keyword>
<feature type="transmembrane region" description="Helical" evidence="1">
    <location>
        <begin position="182"/>
        <end position="201"/>
    </location>
</feature>
<keyword evidence="1" id="KW-0472">Membrane</keyword>
<accession>A0A6J6Z0X0</accession>
<dbReference type="EMBL" id="CAFAAY010000044">
    <property type="protein sequence ID" value="CAB4815392.1"/>
    <property type="molecule type" value="Genomic_DNA"/>
</dbReference>
<feature type="transmembrane region" description="Helical" evidence="1">
    <location>
        <begin position="408"/>
        <end position="426"/>
    </location>
</feature>
<reference evidence="2" key="1">
    <citation type="submission" date="2020-05" db="EMBL/GenBank/DDBJ databases">
        <authorList>
            <person name="Chiriac C."/>
            <person name="Salcher M."/>
            <person name="Ghai R."/>
            <person name="Kavagutti S V."/>
        </authorList>
    </citation>
    <scope>NUCLEOTIDE SEQUENCE</scope>
</reference>
<proteinExistence type="predicted"/>
<feature type="transmembrane region" description="Helical" evidence="1">
    <location>
        <begin position="216"/>
        <end position="235"/>
    </location>
</feature>
<keyword evidence="1" id="KW-1133">Transmembrane helix</keyword>
<name>A0A6J6Z0X0_9ZZZZ</name>
<sequence length="459" mass="52414">MAMSPAQSALWSKIEQFPIDDPASDFSFSDRLTRENGWSKSKTAAVIKEYLKFVFLACEAGHPVTPSLDVDEAWHLHMIYTRSYWTDLCQNTIERPLHHGPTKGGSNESSKFHEWYQNTLDSYSRLFDQLPPAEIWPSAKQRFSNQNNPVRINKATHWVIPKPFKRFSSDRILFRLNKIQMASTRTILSGLMASVLALFMIGCNQEMELTNPLNSLAIWHFNVLYPILWVVLYLITTHLQKRLIDEPLCDDAWKYKEESPEMIAMMVQHSYGYTTENKCRLAILILSRLLAENRIHFIDKDKYPKPYKVSENFIIPVNPFDAEVCKIIESAPKFKHLSIESIANKLAKTPVFQSLEKTIKSRHLYTLKYFTKARLIGFLCHIAFVVIGLILGGYFGTDIGDNKRLINPVFGFEIIIGGLLVLQLNFPLDSVSSGAIVIESGHSLVSATPYRPDPCGFNC</sequence>
<feature type="transmembrane region" description="Helical" evidence="1">
    <location>
        <begin position="375"/>
        <end position="396"/>
    </location>
</feature>
<gene>
    <name evidence="2" type="ORF">UFOPK3124_00707</name>
</gene>
<organism evidence="2">
    <name type="scientific">freshwater metagenome</name>
    <dbReference type="NCBI Taxonomy" id="449393"/>
    <lineage>
        <taxon>unclassified sequences</taxon>
        <taxon>metagenomes</taxon>
        <taxon>ecological metagenomes</taxon>
    </lineage>
</organism>
<dbReference type="AlphaFoldDB" id="A0A6J6Z0X0"/>